<evidence type="ECO:0000259" key="2">
    <source>
        <dbReference type="Pfam" id="PF02374"/>
    </source>
</evidence>
<dbReference type="PANTHER" id="PTHR43868:SF1">
    <property type="entry name" value="P-LOOP CONTAINING NUCLEOSIDE TRIPHOSPHATE HYDROLASES SUPERFAMILY PROTEIN"/>
    <property type="match status" value="1"/>
</dbReference>
<sequence>MSLILTFLGKGGSGRSTIAIASARKMAGLGSKVLLIGQDPSPAWGLLLKASPSSSITEIAPNLSVIQLSSTQLLEKSWEEVKELEKQYLRSPTLKNVYGQELGILPGMDQALALNFLREQDKSGNYDVIIYDGSGDINSLRMLGIPEVGGWYLRRFRQVFSDSEIGRTLSPFFQPIAAAVLNFSFNPDGLGQKADNNILDEGRSALADPRRVLAYLVTNDDPIAIAESKYLWGAAQQIGLNVGGVIFNRCQSATEDFAPLPAAILPDRQGEDWQELIAELPNFLTVQPPKPLIIDTAAAQVKVYLPGFEKKQVKLTQSGPELTIEAGDQRRNIDVPPPLTGRAVKGAKFQDGYLIISF</sequence>
<comment type="similarity">
    <text evidence="1">Belongs to the arsA ATPase family.</text>
</comment>
<protein>
    <submittedName>
        <fullName evidence="4">Arsenical pump-driving ATPase</fullName>
        <ecNumber evidence="4">3.6.3.16</ecNumber>
    </submittedName>
</protein>
<dbReference type="GO" id="GO:0016787">
    <property type="term" value="F:hydrolase activity"/>
    <property type="evidence" value="ECO:0007669"/>
    <property type="project" value="UniProtKB-KW"/>
</dbReference>
<dbReference type="EMBL" id="BBPA01000068">
    <property type="protein sequence ID" value="GAL95173.1"/>
    <property type="molecule type" value="Genomic_DNA"/>
</dbReference>
<accession>A0A0A1W079</accession>
<keyword evidence="4" id="KW-0378">Hydrolase</keyword>
<gene>
    <name evidence="4" type="ORF">N44_04028</name>
</gene>
<dbReference type="SUPFAM" id="SSF52540">
    <property type="entry name" value="P-loop containing nucleoside triphosphate hydrolases"/>
    <property type="match status" value="1"/>
</dbReference>
<evidence type="ECO:0000259" key="3">
    <source>
        <dbReference type="Pfam" id="PF17886"/>
    </source>
</evidence>
<dbReference type="Proteomes" id="UP000030321">
    <property type="component" value="Unassembled WGS sequence"/>
</dbReference>
<evidence type="ECO:0000313" key="4">
    <source>
        <dbReference type="EMBL" id="GAL95173.1"/>
    </source>
</evidence>
<dbReference type="InterPro" id="IPR053262">
    <property type="entry name" value="ArsA_ATPase-like"/>
</dbReference>
<comment type="caution">
    <text evidence="4">The sequence shown here is derived from an EMBL/GenBank/DDBJ whole genome shotgun (WGS) entry which is preliminary data.</text>
</comment>
<dbReference type="Pfam" id="PF02374">
    <property type="entry name" value="ArsA_ATPase"/>
    <property type="match status" value="1"/>
</dbReference>
<dbReference type="Gene3D" id="3.40.50.300">
    <property type="entry name" value="P-loop containing nucleotide triphosphate hydrolases"/>
    <property type="match status" value="1"/>
</dbReference>
<evidence type="ECO:0000256" key="1">
    <source>
        <dbReference type="ARBA" id="ARBA00011040"/>
    </source>
</evidence>
<feature type="domain" description="ArsA/GET3 Anion-transporting ATPase-like" evidence="2">
    <location>
        <begin position="4"/>
        <end position="252"/>
    </location>
</feature>
<dbReference type="InterPro" id="IPR040612">
    <property type="entry name" value="ArsA_HSP20-like"/>
</dbReference>
<proteinExistence type="inferred from homology"/>
<dbReference type="InterPro" id="IPR027417">
    <property type="entry name" value="P-loop_NTPase"/>
</dbReference>
<dbReference type="EC" id="3.6.3.16" evidence="4"/>
<dbReference type="InterPro" id="IPR008978">
    <property type="entry name" value="HSP20-like_chaperone"/>
</dbReference>
<dbReference type="RefSeq" id="WP_045361425.1">
    <property type="nucleotide sequence ID" value="NZ_BBPA01000068.1"/>
</dbReference>
<dbReference type="CDD" id="cd06464">
    <property type="entry name" value="ACD_sHsps-like"/>
    <property type="match status" value="1"/>
</dbReference>
<feature type="domain" description="ArsA HSP20-like" evidence="3">
    <location>
        <begin position="300"/>
        <end position="358"/>
    </location>
</feature>
<dbReference type="AlphaFoldDB" id="A0A0A1W079"/>
<reference evidence="5" key="1">
    <citation type="journal article" date="2015" name="Genome">
        <title>Whole Genome Sequence of the Non-Microcystin-Producing Microcystis aeruginosa Strain NIES-44.</title>
        <authorList>
            <person name="Okano K."/>
            <person name="Miyata N."/>
            <person name="Ozaki Y."/>
        </authorList>
    </citation>
    <scope>NUCLEOTIDE SEQUENCE [LARGE SCALE GENOMIC DNA]</scope>
    <source>
        <strain evidence="5">NIES-44</strain>
    </source>
</reference>
<name>A0A0A1W079_MICAE</name>
<dbReference type="SUPFAM" id="SSF49764">
    <property type="entry name" value="HSP20-like chaperones"/>
    <property type="match status" value="1"/>
</dbReference>
<dbReference type="Pfam" id="PF17886">
    <property type="entry name" value="ArsA_HSP20"/>
    <property type="match status" value="1"/>
</dbReference>
<dbReference type="CDD" id="cd02035">
    <property type="entry name" value="ArsA"/>
    <property type="match status" value="1"/>
</dbReference>
<organism evidence="4 5">
    <name type="scientific">Microcystis aeruginosa NIES-44</name>
    <dbReference type="NCBI Taxonomy" id="449439"/>
    <lineage>
        <taxon>Bacteria</taxon>
        <taxon>Bacillati</taxon>
        <taxon>Cyanobacteriota</taxon>
        <taxon>Cyanophyceae</taxon>
        <taxon>Oscillatoriophycideae</taxon>
        <taxon>Chroococcales</taxon>
        <taxon>Microcystaceae</taxon>
        <taxon>Microcystis</taxon>
    </lineage>
</organism>
<dbReference type="Gene3D" id="2.60.40.790">
    <property type="match status" value="1"/>
</dbReference>
<dbReference type="PANTHER" id="PTHR43868">
    <property type="entry name" value="OS02G0711200 PROTEIN"/>
    <property type="match status" value="1"/>
</dbReference>
<evidence type="ECO:0000313" key="5">
    <source>
        <dbReference type="Proteomes" id="UP000030321"/>
    </source>
</evidence>
<dbReference type="InterPro" id="IPR025723">
    <property type="entry name" value="ArsA/GET3_ATPase-like"/>
</dbReference>